<dbReference type="EMBL" id="CAJNOC010001964">
    <property type="protein sequence ID" value="CAF0903749.1"/>
    <property type="molecule type" value="Genomic_DNA"/>
</dbReference>
<dbReference type="Proteomes" id="UP000663879">
    <property type="component" value="Unassembled WGS sequence"/>
</dbReference>
<proteinExistence type="predicted"/>
<name>A0A813ZVB0_9BILA</name>
<reference evidence="1" key="1">
    <citation type="submission" date="2021-02" db="EMBL/GenBank/DDBJ databases">
        <authorList>
            <person name="Nowell W R."/>
        </authorList>
    </citation>
    <scope>NUCLEOTIDE SEQUENCE</scope>
    <source>
        <strain evidence="1">Ploen Becks lab</strain>
    </source>
</reference>
<organism evidence="1 2">
    <name type="scientific">Brachionus calyciflorus</name>
    <dbReference type="NCBI Taxonomy" id="104777"/>
    <lineage>
        <taxon>Eukaryota</taxon>
        <taxon>Metazoa</taxon>
        <taxon>Spiralia</taxon>
        <taxon>Gnathifera</taxon>
        <taxon>Rotifera</taxon>
        <taxon>Eurotatoria</taxon>
        <taxon>Monogononta</taxon>
        <taxon>Pseudotrocha</taxon>
        <taxon>Ploima</taxon>
        <taxon>Brachionidae</taxon>
        <taxon>Brachionus</taxon>
    </lineage>
</organism>
<accession>A0A813ZVB0</accession>
<sequence length="153" mass="17949">MNNFLNLMENEQYNYLLGVGIQNLLFDLEESLKPINRLIIDEYSNMDSETKSSIVRETFDINAGGNNFSLIMELIKNQIMTLKNIEKQVGLFREIRSCLNEDYINFEKLKYLKNIYDNTLPQKILEKITNYTNSASMNHEISTTFEENLDENN</sequence>
<evidence type="ECO:0000313" key="2">
    <source>
        <dbReference type="Proteomes" id="UP000663879"/>
    </source>
</evidence>
<evidence type="ECO:0000313" key="1">
    <source>
        <dbReference type="EMBL" id="CAF0903749.1"/>
    </source>
</evidence>
<dbReference type="AlphaFoldDB" id="A0A813ZVB0"/>
<protein>
    <submittedName>
        <fullName evidence="1">Uncharacterized protein</fullName>
    </submittedName>
</protein>
<gene>
    <name evidence="1" type="ORF">OXX778_LOCUS11535</name>
</gene>
<keyword evidence="2" id="KW-1185">Reference proteome</keyword>
<comment type="caution">
    <text evidence="1">The sequence shown here is derived from an EMBL/GenBank/DDBJ whole genome shotgun (WGS) entry which is preliminary data.</text>
</comment>